<evidence type="ECO:0000313" key="10">
    <source>
        <dbReference type="Proteomes" id="UP000197138"/>
    </source>
</evidence>
<protein>
    <submittedName>
        <fullName evidence="12">Myb-related protein Hv33-like</fullName>
    </submittedName>
</protein>
<dbReference type="SUPFAM" id="SSF46689">
    <property type="entry name" value="Homeodomain-like"/>
    <property type="match status" value="1"/>
</dbReference>
<keyword evidence="11" id="KW-1185">Reference proteome</keyword>
<dbReference type="Proteomes" id="UP000515151">
    <property type="component" value="Chromosome 8"/>
</dbReference>
<dbReference type="InterPro" id="IPR009057">
    <property type="entry name" value="Homeodomain-like_sf"/>
</dbReference>
<evidence type="ECO:0000313" key="12">
    <source>
        <dbReference type="RefSeq" id="XP_031371385.1"/>
    </source>
</evidence>
<evidence type="ECO:0000259" key="8">
    <source>
        <dbReference type="PROSITE" id="PS51294"/>
    </source>
</evidence>
<feature type="domain" description="Myb-like" evidence="7">
    <location>
        <begin position="9"/>
        <end position="61"/>
    </location>
</feature>
<gene>
    <name evidence="12" type="primary">LOC116186963</name>
    <name evidence="9" type="ORF">CDL15_Pgr014828</name>
</gene>
<dbReference type="RefSeq" id="XP_031371385.1">
    <property type="nucleotide sequence ID" value="XM_031515525.1"/>
</dbReference>
<evidence type="ECO:0000313" key="9">
    <source>
        <dbReference type="EMBL" id="OWM90525.1"/>
    </source>
</evidence>
<dbReference type="PANTHER" id="PTHR47997:SF34">
    <property type="entry name" value="TRANSCRIPTION FACTOR MYB86-LIKE"/>
    <property type="match status" value="1"/>
</dbReference>
<keyword evidence="3" id="KW-0805">Transcription regulation</keyword>
<evidence type="ECO:0000256" key="5">
    <source>
        <dbReference type="ARBA" id="ARBA00023163"/>
    </source>
</evidence>
<reference evidence="12" key="4">
    <citation type="submission" date="2025-04" db="UniProtKB">
        <authorList>
            <consortium name="RefSeq"/>
        </authorList>
    </citation>
    <scope>IDENTIFICATION</scope>
    <source>
        <tissue evidence="12">Leaf</tissue>
    </source>
</reference>
<dbReference type="FunFam" id="1.10.10.60:FF:000158">
    <property type="entry name" value="MYB transcription factor"/>
    <property type="match status" value="1"/>
</dbReference>
<dbReference type="AlphaFoldDB" id="A0A218XZK2"/>
<reference evidence="11" key="3">
    <citation type="journal article" date="2020" name="Plant Biotechnol. J.">
        <title>The pomegranate (Punica granatum L.) draft genome dissects genetic divergence between soft- and hard-seeded cultivars.</title>
        <authorList>
            <person name="Luo X."/>
            <person name="Li H."/>
            <person name="Wu Z."/>
            <person name="Yao W."/>
            <person name="Zhao P."/>
            <person name="Cao D."/>
            <person name="Yu H."/>
            <person name="Li K."/>
            <person name="Poudel K."/>
            <person name="Zhao D."/>
            <person name="Zhang F."/>
            <person name="Xia X."/>
            <person name="Chen L."/>
            <person name="Wang Q."/>
            <person name="Jing D."/>
            <person name="Cao S."/>
        </authorList>
    </citation>
    <scope>NUCLEOTIDE SEQUENCE [LARGE SCALE GENOMIC DNA]</scope>
</reference>
<organism evidence="9 10">
    <name type="scientific">Punica granatum</name>
    <name type="common">Pomegranate</name>
    <dbReference type="NCBI Taxonomy" id="22663"/>
    <lineage>
        <taxon>Eukaryota</taxon>
        <taxon>Viridiplantae</taxon>
        <taxon>Streptophyta</taxon>
        <taxon>Embryophyta</taxon>
        <taxon>Tracheophyta</taxon>
        <taxon>Spermatophyta</taxon>
        <taxon>Magnoliopsida</taxon>
        <taxon>eudicotyledons</taxon>
        <taxon>Gunneridae</taxon>
        <taxon>Pentapetalae</taxon>
        <taxon>rosids</taxon>
        <taxon>malvids</taxon>
        <taxon>Myrtales</taxon>
        <taxon>Lythraceae</taxon>
        <taxon>Punica</taxon>
    </lineage>
</organism>
<dbReference type="SMART" id="SM00717">
    <property type="entry name" value="SANT"/>
    <property type="match status" value="2"/>
</dbReference>
<dbReference type="CDD" id="cd00167">
    <property type="entry name" value="SANT"/>
    <property type="match status" value="2"/>
</dbReference>
<name>A0A218XZK2_PUNGR</name>
<evidence type="ECO:0000256" key="4">
    <source>
        <dbReference type="ARBA" id="ARBA00023125"/>
    </source>
</evidence>
<dbReference type="Gene3D" id="1.10.10.60">
    <property type="entry name" value="Homeodomain-like"/>
    <property type="match status" value="2"/>
</dbReference>
<sequence>MGRHSCCLKQRLRKGLWSPEEDEKLFNYITRYGIGCWSSVPKLAGLQRCGKSCRLRWINYLRPDLKRGMFSQQEEDLILSLHQLLGNRWAQIAAQLPGRTDNEIKNFWNSYLKKKLMKQGIDPATHKPITREVEVTCENISSTGAEHSSLPPPLVINRPNEPAFLLTHPAIDFSLNAGIISTDKQTFDPSATLDFHQAAVTDHPVSYGTALGTSMRSSNCTGHGSIIGAESISSDNLASRMSYLFFNESSVTRDYQINNDLENTVNAAFSWGSGYCNKVNSSPYQFQQLGETKSEEASKPSPWSQQEQSVITSHNALDFGDYHLTSMPEDYDVFQDLYASCTLTSSVDRPLLLQKP</sequence>
<reference evidence="10" key="1">
    <citation type="journal article" date="2017" name="Plant J.">
        <title>The pomegranate (Punica granatum L.) genome and the genomics of punicalagin biosynthesis.</title>
        <authorList>
            <person name="Qin G."/>
            <person name="Xu C."/>
            <person name="Ming R."/>
            <person name="Tang H."/>
            <person name="Guyot R."/>
            <person name="Kramer E.M."/>
            <person name="Hu Y."/>
            <person name="Yi X."/>
            <person name="Qi Y."/>
            <person name="Xu X."/>
            <person name="Gao Z."/>
            <person name="Pan H."/>
            <person name="Jian J."/>
            <person name="Tian Y."/>
            <person name="Yue Z."/>
            <person name="Xu Y."/>
        </authorList>
    </citation>
    <scope>NUCLEOTIDE SEQUENCE [LARGE SCALE GENOMIC DNA]</scope>
    <source>
        <strain evidence="10">cv. Dabenzi</strain>
    </source>
</reference>
<dbReference type="GeneID" id="116186963"/>
<evidence type="ECO:0000256" key="3">
    <source>
        <dbReference type="ARBA" id="ARBA00023015"/>
    </source>
</evidence>
<evidence type="ECO:0000259" key="7">
    <source>
        <dbReference type="PROSITE" id="PS50090"/>
    </source>
</evidence>
<proteinExistence type="predicted"/>
<dbReference type="InterPro" id="IPR017930">
    <property type="entry name" value="Myb_dom"/>
</dbReference>
<dbReference type="PANTHER" id="PTHR47997">
    <property type="entry name" value="MYB DOMAIN PROTEIN 55"/>
    <property type="match status" value="1"/>
</dbReference>
<evidence type="ECO:0000256" key="6">
    <source>
        <dbReference type="ARBA" id="ARBA00023242"/>
    </source>
</evidence>
<dbReference type="GO" id="GO:0003677">
    <property type="term" value="F:DNA binding"/>
    <property type="evidence" value="ECO:0007669"/>
    <property type="project" value="UniProtKB-KW"/>
</dbReference>
<dbReference type="EMBL" id="MTKT01000548">
    <property type="protein sequence ID" value="OWM90525.1"/>
    <property type="molecule type" value="Genomic_DNA"/>
</dbReference>
<dbReference type="InterPro" id="IPR001005">
    <property type="entry name" value="SANT/Myb"/>
</dbReference>
<dbReference type="FunFam" id="1.10.10.60:FF:000268">
    <property type="entry name" value="Transcription factor MYB86"/>
    <property type="match status" value="1"/>
</dbReference>
<dbReference type="OrthoDB" id="2143914at2759"/>
<dbReference type="Proteomes" id="UP000197138">
    <property type="component" value="Unassembled WGS sequence"/>
</dbReference>
<feature type="domain" description="HTH myb-type" evidence="8">
    <location>
        <begin position="9"/>
        <end position="61"/>
    </location>
</feature>
<evidence type="ECO:0000256" key="1">
    <source>
        <dbReference type="ARBA" id="ARBA00004123"/>
    </source>
</evidence>
<dbReference type="PROSITE" id="PS50090">
    <property type="entry name" value="MYB_LIKE"/>
    <property type="match status" value="2"/>
</dbReference>
<reference evidence="9" key="2">
    <citation type="submission" date="2017-06" db="EMBL/GenBank/DDBJ databases">
        <title>The pomegranate genome and the genomics of punicalagin biosynthesis.</title>
        <authorList>
            <person name="Xu C."/>
        </authorList>
    </citation>
    <scope>NUCLEOTIDE SEQUENCE [LARGE SCALE GENOMIC DNA]</scope>
    <source>
        <tissue evidence="9">Fresh leaf</tissue>
    </source>
</reference>
<keyword evidence="4" id="KW-0238">DNA-binding</keyword>
<comment type="subcellular location">
    <subcellularLocation>
        <location evidence="1">Nucleus</location>
    </subcellularLocation>
</comment>
<evidence type="ECO:0000313" key="11">
    <source>
        <dbReference type="Proteomes" id="UP000515151"/>
    </source>
</evidence>
<feature type="domain" description="HTH myb-type" evidence="8">
    <location>
        <begin position="62"/>
        <end position="116"/>
    </location>
</feature>
<dbReference type="Pfam" id="PF00249">
    <property type="entry name" value="Myb_DNA-binding"/>
    <property type="match status" value="2"/>
</dbReference>
<keyword evidence="2" id="KW-0677">Repeat</keyword>
<dbReference type="InterPro" id="IPR051953">
    <property type="entry name" value="Plant_SW-associated_TFs"/>
</dbReference>
<dbReference type="GO" id="GO:0005634">
    <property type="term" value="C:nucleus"/>
    <property type="evidence" value="ECO:0007669"/>
    <property type="project" value="UniProtKB-SubCell"/>
</dbReference>
<keyword evidence="5" id="KW-0804">Transcription</keyword>
<feature type="domain" description="Myb-like" evidence="7">
    <location>
        <begin position="62"/>
        <end position="112"/>
    </location>
</feature>
<dbReference type="PROSITE" id="PS51294">
    <property type="entry name" value="HTH_MYB"/>
    <property type="match status" value="2"/>
</dbReference>
<accession>A0A218XZK2</accession>
<keyword evidence="6" id="KW-0539">Nucleus</keyword>
<evidence type="ECO:0000256" key="2">
    <source>
        <dbReference type="ARBA" id="ARBA00022737"/>
    </source>
</evidence>